<dbReference type="Gene3D" id="3.30.465.10">
    <property type="match status" value="1"/>
</dbReference>
<dbReference type="InterPro" id="IPR016166">
    <property type="entry name" value="FAD-bd_PCMH"/>
</dbReference>
<dbReference type="Gene3D" id="3.30.43.10">
    <property type="entry name" value="Uridine Diphospho-n-acetylenolpyruvylglucosamine Reductase, domain 2"/>
    <property type="match status" value="1"/>
</dbReference>
<comment type="cofactor">
    <cofactor evidence="1">
        <name>FAD</name>
        <dbReference type="ChEBI" id="CHEBI:57692"/>
    </cofactor>
</comment>
<dbReference type="GO" id="GO:0071949">
    <property type="term" value="F:FAD binding"/>
    <property type="evidence" value="ECO:0007669"/>
    <property type="project" value="InterPro"/>
</dbReference>
<dbReference type="PROSITE" id="PS51387">
    <property type="entry name" value="FAD_PCMH"/>
    <property type="match status" value="1"/>
</dbReference>
<evidence type="ECO:0000313" key="8">
    <source>
        <dbReference type="Proteomes" id="UP000663846"/>
    </source>
</evidence>
<dbReference type="SUPFAM" id="SSF56176">
    <property type="entry name" value="FAD-binding/transporter-associated domain-like"/>
    <property type="match status" value="1"/>
</dbReference>
<dbReference type="Pfam" id="PF01565">
    <property type="entry name" value="FAD_binding_4"/>
    <property type="match status" value="1"/>
</dbReference>
<gene>
    <name evidence="7" type="ORF">RDB_LOCUS16458</name>
</gene>
<dbReference type="AlphaFoldDB" id="A0A8H2WB76"/>
<name>A0A8H2WB76_9AGAM</name>
<dbReference type="InterPro" id="IPR012951">
    <property type="entry name" value="BBE"/>
</dbReference>
<comment type="caution">
    <text evidence="7">The sequence shown here is derived from an EMBL/GenBank/DDBJ whole genome shotgun (WGS) entry which is preliminary data.</text>
</comment>
<proteinExistence type="inferred from homology"/>
<evidence type="ECO:0000313" key="7">
    <source>
        <dbReference type="EMBL" id="CAE6358474.1"/>
    </source>
</evidence>
<dbReference type="Gene3D" id="3.40.462.20">
    <property type="match status" value="1"/>
</dbReference>
<evidence type="ECO:0000256" key="2">
    <source>
        <dbReference type="ARBA" id="ARBA00005466"/>
    </source>
</evidence>
<keyword evidence="3" id="KW-0285">Flavoprotein</keyword>
<evidence type="ECO:0000259" key="6">
    <source>
        <dbReference type="PROSITE" id="PS51387"/>
    </source>
</evidence>
<evidence type="ECO:0000256" key="3">
    <source>
        <dbReference type="ARBA" id="ARBA00022630"/>
    </source>
</evidence>
<evidence type="ECO:0000256" key="4">
    <source>
        <dbReference type="ARBA" id="ARBA00022827"/>
    </source>
</evidence>
<protein>
    <recommendedName>
        <fullName evidence="6">FAD-binding PCMH-type domain-containing protein</fullName>
    </recommendedName>
</protein>
<organism evidence="7 8">
    <name type="scientific">Rhizoctonia solani</name>
    <dbReference type="NCBI Taxonomy" id="456999"/>
    <lineage>
        <taxon>Eukaryota</taxon>
        <taxon>Fungi</taxon>
        <taxon>Dikarya</taxon>
        <taxon>Basidiomycota</taxon>
        <taxon>Agaricomycotina</taxon>
        <taxon>Agaricomycetes</taxon>
        <taxon>Cantharellales</taxon>
        <taxon>Ceratobasidiaceae</taxon>
        <taxon>Rhizoctonia</taxon>
    </lineage>
</organism>
<sequence>MFLNKISKTPGILTPFDDKFDKDLEYPVALAWEARRDHGIAHTHQTRGVAIDSVISSKSKSSGLGAYTESKEHEAVFVLPPKRPEDSVVTPEQARKLRTLISSGQVMTLSYGNLYQAAVFNGNLLHARTTPNVVIIPKTIKEIQDTIGFARKNRIELTVKNGGHSFAGYCLNYGGILINMESFGPKEIKFNLDSTPKTVTIPAGCRWRDVYKRFEDEGRAELVLGGRCASVGVSGFTMGGGVSPFSRCYGLGIDSVLSFRLITADGKDVTVSRDDTCERKRNLFWALQGGGGGNFGVLVEFTTKLHDLANGNGMVIYETLTWKFPEGQSKFEEMIDKLNSKDQPWPNELAMDVLWQEDQGQLIVVYDGTEEKYRKDIRSLKNFGGESRFKLCKWWEVAVQEQGWSPESPAFHHHTSFIFGNHALTSDVVSTVNKIMEELRVVLSKNDPNGKAYLIWVHVGGKTSEVGAKDTAFFWRGSSYVSYFKLQWYDRHATNAMIDYVGEVKEKLLQYTIQGKAAYVNFTDPTIPNWQEAYYGDNYSRLQQIKEDWDSDDFFHFEQSIKLPGAKDADSHTGTGKDLENAIKRTKDHWDAHSLPNPGELWNLNDPLGHDVLKVIGKQCVL</sequence>
<comment type="similarity">
    <text evidence="2">Belongs to the oxygen-dependent FAD-linked oxidoreductase family.</text>
</comment>
<dbReference type="InterPro" id="IPR036318">
    <property type="entry name" value="FAD-bd_PCMH-like_sf"/>
</dbReference>
<evidence type="ECO:0000256" key="5">
    <source>
        <dbReference type="ARBA" id="ARBA00023002"/>
    </source>
</evidence>
<dbReference type="InterPro" id="IPR050416">
    <property type="entry name" value="FAD-linked_Oxidoreductase"/>
</dbReference>
<dbReference type="GO" id="GO:0016491">
    <property type="term" value="F:oxidoreductase activity"/>
    <property type="evidence" value="ECO:0007669"/>
    <property type="project" value="UniProtKB-KW"/>
</dbReference>
<dbReference type="Proteomes" id="UP000663846">
    <property type="component" value="Unassembled WGS sequence"/>
</dbReference>
<dbReference type="PANTHER" id="PTHR42973:SF39">
    <property type="entry name" value="FAD-BINDING PCMH-TYPE DOMAIN-CONTAINING PROTEIN"/>
    <property type="match status" value="1"/>
</dbReference>
<dbReference type="InterPro" id="IPR016167">
    <property type="entry name" value="FAD-bd_PCMH_sub1"/>
</dbReference>
<dbReference type="InterPro" id="IPR016169">
    <property type="entry name" value="FAD-bd_PCMH_sub2"/>
</dbReference>
<dbReference type="EMBL" id="CAJMWS010000084">
    <property type="protein sequence ID" value="CAE6358474.1"/>
    <property type="molecule type" value="Genomic_DNA"/>
</dbReference>
<feature type="domain" description="FAD-binding PCMH-type" evidence="6">
    <location>
        <begin position="127"/>
        <end position="308"/>
    </location>
</feature>
<dbReference type="InterPro" id="IPR006094">
    <property type="entry name" value="Oxid_FAD_bind_N"/>
</dbReference>
<accession>A0A8H2WB76</accession>
<reference evidence="7" key="1">
    <citation type="submission" date="2021-01" db="EMBL/GenBank/DDBJ databases">
        <authorList>
            <person name="Kaushik A."/>
        </authorList>
    </citation>
    <scope>NUCLEOTIDE SEQUENCE</scope>
    <source>
        <strain evidence="7">AG1-1C</strain>
    </source>
</reference>
<dbReference type="PANTHER" id="PTHR42973">
    <property type="entry name" value="BINDING OXIDOREDUCTASE, PUTATIVE (AFU_ORTHOLOGUE AFUA_1G17690)-RELATED"/>
    <property type="match status" value="1"/>
</dbReference>
<keyword evidence="4" id="KW-0274">FAD</keyword>
<keyword evidence="5" id="KW-0560">Oxidoreductase</keyword>
<evidence type="ECO:0000256" key="1">
    <source>
        <dbReference type="ARBA" id="ARBA00001974"/>
    </source>
</evidence>
<dbReference type="Pfam" id="PF08031">
    <property type="entry name" value="BBE"/>
    <property type="match status" value="1"/>
</dbReference>